<proteinExistence type="predicted"/>
<protein>
    <submittedName>
        <fullName evidence="2">Uncharacterized protein</fullName>
    </submittedName>
</protein>
<dbReference type="Gramene" id="KOM57997">
    <property type="protein sequence ID" value="KOM57997"/>
    <property type="gene ID" value="LR48_Vigan11g103000"/>
</dbReference>
<evidence type="ECO:0000313" key="3">
    <source>
        <dbReference type="Proteomes" id="UP000053144"/>
    </source>
</evidence>
<reference evidence="3" key="1">
    <citation type="journal article" date="2015" name="Proc. Natl. Acad. Sci. U.S.A.">
        <title>Genome sequencing of adzuki bean (Vigna angularis) provides insight into high starch and low fat accumulation and domestication.</title>
        <authorList>
            <person name="Yang K."/>
            <person name="Tian Z."/>
            <person name="Chen C."/>
            <person name="Luo L."/>
            <person name="Zhao B."/>
            <person name="Wang Z."/>
            <person name="Yu L."/>
            <person name="Li Y."/>
            <person name="Sun Y."/>
            <person name="Li W."/>
            <person name="Chen Y."/>
            <person name="Li Y."/>
            <person name="Zhang Y."/>
            <person name="Ai D."/>
            <person name="Zhao J."/>
            <person name="Shang C."/>
            <person name="Ma Y."/>
            <person name="Wu B."/>
            <person name="Wang M."/>
            <person name="Gao L."/>
            <person name="Sun D."/>
            <person name="Zhang P."/>
            <person name="Guo F."/>
            <person name="Wang W."/>
            <person name="Li Y."/>
            <person name="Wang J."/>
            <person name="Varshney R.K."/>
            <person name="Wang J."/>
            <person name="Ling H.Q."/>
            <person name="Wan P."/>
        </authorList>
    </citation>
    <scope>NUCLEOTIDE SEQUENCE</scope>
    <source>
        <strain evidence="3">cv. Jingnong 6</strain>
    </source>
</reference>
<dbReference type="Proteomes" id="UP000053144">
    <property type="component" value="Chromosome 11"/>
</dbReference>
<keyword evidence="1" id="KW-0175">Coiled coil</keyword>
<dbReference type="AlphaFoldDB" id="A0A0L9VT26"/>
<evidence type="ECO:0000313" key="2">
    <source>
        <dbReference type="EMBL" id="KOM57997.1"/>
    </source>
</evidence>
<gene>
    <name evidence="2" type="ORF">LR48_Vigan11g103000</name>
</gene>
<accession>A0A0L9VT26</accession>
<dbReference type="EMBL" id="CM003381">
    <property type="protein sequence ID" value="KOM57997.1"/>
    <property type="molecule type" value="Genomic_DNA"/>
</dbReference>
<sequence>MDGSPLEPGGTRVVIPGYDWAPHDASLFASEYATKKTLSWRVGRLYVVRDVEDSRLIRAGVSLQNERVYHGKETSPDDFFYILAFSMSDRTNFHMSSSQWALIEPLSEADLTNTMLEMSTRAASLAWYLRDFADRRGFEAIWVELLAEKKASEDLRAAMDQMLLAQDDSDKKIDELQAELDEVKKSLARTSNQLRDARADRDRLREECGQLKVIVTRQNKTEGGLLQKNRALTDDLVKAKEKISKLETGIVFEHEEGFNKALRQASVLAGIQEPYALGFDIQKHVFDGVLVHLIALVAEDEPQEMEDPLSAGVVDQRVEVADEAIEDVDVASVANDGRRAE</sequence>
<name>A0A0L9VT26_PHAAN</name>
<feature type="coiled-coil region" evidence="1">
    <location>
        <begin position="166"/>
        <end position="249"/>
    </location>
</feature>
<evidence type="ECO:0000256" key="1">
    <source>
        <dbReference type="SAM" id="Coils"/>
    </source>
</evidence>
<organism evidence="2 3">
    <name type="scientific">Phaseolus angularis</name>
    <name type="common">Azuki bean</name>
    <name type="synonym">Vigna angularis</name>
    <dbReference type="NCBI Taxonomy" id="3914"/>
    <lineage>
        <taxon>Eukaryota</taxon>
        <taxon>Viridiplantae</taxon>
        <taxon>Streptophyta</taxon>
        <taxon>Embryophyta</taxon>
        <taxon>Tracheophyta</taxon>
        <taxon>Spermatophyta</taxon>
        <taxon>Magnoliopsida</taxon>
        <taxon>eudicotyledons</taxon>
        <taxon>Gunneridae</taxon>
        <taxon>Pentapetalae</taxon>
        <taxon>rosids</taxon>
        <taxon>fabids</taxon>
        <taxon>Fabales</taxon>
        <taxon>Fabaceae</taxon>
        <taxon>Papilionoideae</taxon>
        <taxon>50 kb inversion clade</taxon>
        <taxon>NPAAA clade</taxon>
        <taxon>indigoferoid/millettioid clade</taxon>
        <taxon>Phaseoleae</taxon>
        <taxon>Vigna</taxon>
    </lineage>
</organism>